<dbReference type="Gene3D" id="3.30.70.60">
    <property type="match status" value="1"/>
</dbReference>
<organism evidence="1 2">
    <name type="scientific">Equus asinus</name>
    <name type="common">Donkey</name>
    <name type="synonym">Equus africanus asinus</name>
    <dbReference type="NCBI Taxonomy" id="9793"/>
    <lineage>
        <taxon>Eukaryota</taxon>
        <taxon>Metazoa</taxon>
        <taxon>Chordata</taxon>
        <taxon>Craniata</taxon>
        <taxon>Vertebrata</taxon>
        <taxon>Euteleostomi</taxon>
        <taxon>Mammalia</taxon>
        <taxon>Eutheria</taxon>
        <taxon>Laurasiatheria</taxon>
        <taxon>Perissodactyla</taxon>
        <taxon>Equidae</taxon>
        <taxon>Equus</taxon>
    </lineage>
</organism>
<sequence>NPRYGPTRHSSSHELPQILAMRGVLRHAPLSAGFDSRSHAATRDCSAPIIIHGQRHNIGEYFLVDFYVPTSIESNMERFSQNIDVIRANTAKHPLTQEVKEQEGVFPIPLEGKFIPRGRSKKIQQVAS</sequence>
<reference evidence="1" key="3">
    <citation type="submission" date="2025-09" db="UniProtKB">
        <authorList>
            <consortium name="Ensembl"/>
        </authorList>
    </citation>
    <scope>IDENTIFICATION</scope>
</reference>
<protein>
    <submittedName>
        <fullName evidence="1">Uncharacterized protein</fullName>
    </submittedName>
</protein>
<keyword evidence="2" id="KW-1185">Reference proteome</keyword>
<dbReference type="Ensembl" id="ENSEAST00005054418.1">
    <property type="protein sequence ID" value="ENSEASP00005060458.1"/>
    <property type="gene ID" value="ENSEASG00005027464.1"/>
</dbReference>
<proteinExistence type="predicted"/>
<dbReference type="Proteomes" id="UP000694387">
    <property type="component" value="Chromosome 2"/>
</dbReference>
<reference evidence="1" key="2">
    <citation type="submission" date="2025-08" db="UniProtKB">
        <authorList>
            <consortium name="Ensembl"/>
        </authorList>
    </citation>
    <scope>IDENTIFICATION</scope>
</reference>
<evidence type="ECO:0000313" key="1">
    <source>
        <dbReference type="Ensembl" id="ENSEASP00005060458.1"/>
    </source>
</evidence>
<dbReference type="AlphaFoldDB" id="A0A9L0K6J5"/>
<name>A0A9L0K6J5_EQUAS</name>
<evidence type="ECO:0000313" key="2">
    <source>
        <dbReference type="Proteomes" id="UP000694387"/>
    </source>
</evidence>
<accession>A0A9L0K6J5</accession>
<dbReference type="InterPro" id="IPR014717">
    <property type="entry name" value="Transl_elong_EF1B/ribsomal_bS6"/>
</dbReference>
<reference evidence="1 2" key="1">
    <citation type="journal article" date="2020" name="Nat. Commun.">
        <title>Donkey genomes provide new insights into domestication and selection for coat color.</title>
        <authorList>
            <person name="Wang"/>
            <person name="C."/>
            <person name="Li"/>
            <person name="H."/>
            <person name="Guo"/>
            <person name="Y."/>
            <person name="Huang"/>
            <person name="J."/>
            <person name="Sun"/>
            <person name="Y."/>
            <person name="Min"/>
            <person name="J."/>
            <person name="Wang"/>
            <person name="J."/>
            <person name="Fang"/>
            <person name="X."/>
            <person name="Zhao"/>
            <person name="Z."/>
            <person name="Wang"/>
            <person name="S."/>
            <person name="Zhang"/>
            <person name="Y."/>
            <person name="Liu"/>
            <person name="Q."/>
            <person name="Jiang"/>
            <person name="Q."/>
            <person name="Wang"/>
            <person name="X."/>
            <person name="Guo"/>
            <person name="Y."/>
            <person name="Yang"/>
            <person name="C."/>
            <person name="Wang"/>
            <person name="Y."/>
            <person name="Tian"/>
            <person name="F."/>
            <person name="Zhuang"/>
            <person name="G."/>
            <person name="Fan"/>
            <person name="Y."/>
            <person name="Gao"/>
            <person name="Q."/>
            <person name="Li"/>
            <person name="Y."/>
            <person name="Ju"/>
            <person name="Z."/>
            <person name="Li"/>
            <person name="J."/>
            <person name="Li"/>
            <person name="R."/>
            <person name="Hou"/>
            <person name="M."/>
            <person name="Yang"/>
            <person name="G."/>
            <person name="Liu"/>
            <person name="G."/>
            <person name="Liu"/>
            <person name="W."/>
            <person name="Guo"/>
            <person name="J."/>
            <person name="Pan"/>
            <person name="S."/>
            <person name="Fan"/>
            <person name="G."/>
            <person name="Zhang"/>
            <person name="W."/>
            <person name="Zhang"/>
            <person name="R."/>
            <person name="Yu"/>
            <person name="J."/>
            <person name="Zhang"/>
            <person name="X."/>
            <person name="Yin"/>
            <person name="Q."/>
            <person name="Ji"/>
            <person name="C."/>
            <person name="Jin"/>
            <person name="Y."/>
            <person name="Yue"/>
            <person name="G."/>
            <person name="Liu"/>
            <person name="M."/>
            <person name="Xu"/>
            <person name="J."/>
            <person name="Liu"/>
            <person name="S."/>
            <person name="Jordana"/>
            <person name="J."/>
            <person name="Noce"/>
            <person name="A."/>
            <person name="Amills"/>
            <person name="M."/>
            <person name="Wu"/>
            <person name="D.D."/>
            <person name="Li"/>
            <person name="S."/>
            <person name="Zhou"/>
            <person name="X. and Zhong"/>
            <person name="J."/>
        </authorList>
    </citation>
    <scope>NUCLEOTIDE SEQUENCE [LARGE SCALE GENOMIC DNA]</scope>
</reference>